<gene>
    <name evidence="2" type="ORF">GSLYS_00009608001</name>
</gene>
<keyword evidence="3" id="KW-1185">Reference proteome</keyword>
<sequence>NIQVIPSSHQVHECVLPLERTESLANNKEMSILSAMSVKPGAEALAKKTVNVKPSLNKQGESSGTHQGSVKYLKKKQTPEKIVNKNTKETSPVKNKIKAENLVTSARKNSVNNKKCHETLQAGGSKRIKQGGKLEMQHSLTADVVSR</sequence>
<evidence type="ECO:0000313" key="2">
    <source>
        <dbReference type="EMBL" id="CAL1535648.1"/>
    </source>
</evidence>
<protein>
    <submittedName>
        <fullName evidence="2">Uncharacterized protein</fullName>
    </submittedName>
</protein>
<organism evidence="2 3">
    <name type="scientific">Lymnaea stagnalis</name>
    <name type="common">Great pond snail</name>
    <name type="synonym">Helix stagnalis</name>
    <dbReference type="NCBI Taxonomy" id="6523"/>
    <lineage>
        <taxon>Eukaryota</taxon>
        <taxon>Metazoa</taxon>
        <taxon>Spiralia</taxon>
        <taxon>Lophotrochozoa</taxon>
        <taxon>Mollusca</taxon>
        <taxon>Gastropoda</taxon>
        <taxon>Heterobranchia</taxon>
        <taxon>Euthyneura</taxon>
        <taxon>Panpulmonata</taxon>
        <taxon>Hygrophila</taxon>
        <taxon>Lymnaeoidea</taxon>
        <taxon>Lymnaeidae</taxon>
        <taxon>Lymnaea</taxon>
    </lineage>
</organism>
<comment type="caution">
    <text evidence="2">The sequence shown here is derived from an EMBL/GenBank/DDBJ whole genome shotgun (WGS) entry which is preliminary data.</text>
</comment>
<feature type="compositionally biased region" description="Basic and acidic residues" evidence="1">
    <location>
        <begin position="77"/>
        <end position="88"/>
    </location>
</feature>
<feature type="non-terminal residue" evidence="2">
    <location>
        <position position="1"/>
    </location>
</feature>
<feature type="non-terminal residue" evidence="2">
    <location>
        <position position="147"/>
    </location>
</feature>
<feature type="region of interest" description="Disordered" evidence="1">
    <location>
        <begin position="51"/>
        <end position="97"/>
    </location>
</feature>
<accession>A0AAV2HQ64</accession>
<evidence type="ECO:0000313" key="3">
    <source>
        <dbReference type="Proteomes" id="UP001497497"/>
    </source>
</evidence>
<dbReference type="EMBL" id="CAXITT010000207">
    <property type="protein sequence ID" value="CAL1535648.1"/>
    <property type="molecule type" value="Genomic_DNA"/>
</dbReference>
<dbReference type="Proteomes" id="UP001497497">
    <property type="component" value="Unassembled WGS sequence"/>
</dbReference>
<dbReference type="AlphaFoldDB" id="A0AAV2HQ64"/>
<proteinExistence type="predicted"/>
<reference evidence="2 3" key="1">
    <citation type="submission" date="2024-04" db="EMBL/GenBank/DDBJ databases">
        <authorList>
            <consortium name="Genoscope - CEA"/>
            <person name="William W."/>
        </authorList>
    </citation>
    <scope>NUCLEOTIDE SEQUENCE [LARGE SCALE GENOMIC DNA]</scope>
</reference>
<evidence type="ECO:0000256" key="1">
    <source>
        <dbReference type="SAM" id="MobiDB-lite"/>
    </source>
</evidence>
<name>A0AAV2HQ64_LYMST</name>
<feature type="compositionally biased region" description="Polar residues" evidence="1">
    <location>
        <begin position="52"/>
        <end position="68"/>
    </location>
</feature>